<dbReference type="SUPFAM" id="SSF47413">
    <property type="entry name" value="lambda repressor-like DNA-binding domains"/>
    <property type="match status" value="1"/>
</dbReference>
<gene>
    <name evidence="2" type="ORF">CLV30_12114</name>
</gene>
<dbReference type="Pfam" id="PF13560">
    <property type="entry name" value="HTH_31"/>
    <property type="match status" value="1"/>
</dbReference>
<organism evidence="2 3">
    <name type="scientific">Haloactinopolyspora alba</name>
    <dbReference type="NCBI Taxonomy" id="648780"/>
    <lineage>
        <taxon>Bacteria</taxon>
        <taxon>Bacillati</taxon>
        <taxon>Actinomycetota</taxon>
        <taxon>Actinomycetes</taxon>
        <taxon>Jiangellales</taxon>
        <taxon>Jiangellaceae</taxon>
        <taxon>Haloactinopolyspora</taxon>
    </lineage>
</organism>
<evidence type="ECO:0000259" key="1">
    <source>
        <dbReference type="PROSITE" id="PS50943"/>
    </source>
</evidence>
<evidence type="ECO:0000313" key="2">
    <source>
        <dbReference type="EMBL" id="PSK97858.1"/>
    </source>
</evidence>
<dbReference type="EMBL" id="PYGE01000021">
    <property type="protein sequence ID" value="PSK97858.1"/>
    <property type="molecule type" value="Genomic_DNA"/>
</dbReference>
<dbReference type="InterPro" id="IPR010982">
    <property type="entry name" value="Lambda_DNA-bd_dom_sf"/>
</dbReference>
<dbReference type="PANTHER" id="PTHR35010:SF2">
    <property type="entry name" value="BLL4672 PROTEIN"/>
    <property type="match status" value="1"/>
</dbReference>
<keyword evidence="3" id="KW-1185">Reference proteome</keyword>
<comment type="caution">
    <text evidence="2">The sequence shown here is derived from an EMBL/GenBank/DDBJ whole genome shotgun (WGS) entry which is preliminary data.</text>
</comment>
<dbReference type="PROSITE" id="PS50943">
    <property type="entry name" value="HTH_CROC1"/>
    <property type="match status" value="1"/>
</dbReference>
<proteinExistence type="predicted"/>
<dbReference type="Gene3D" id="3.30.450.180">
    <property type="match status" value="1"/>
</dbReference>
<feature type="domain" description="HTH cro/C1-type" evidence="1">
    <location>
        <begin position="34"/>
        <end position="81"/>
    </location>
</feature>
<accession>A0A2P8DKY4</accession>
<evidence type="ECO:0000313" key="3">
    <source>
        <dbReference type="Proteomes" id="UP000243528"/>
    </source>
</evidence>
<dbReference type="CDD" id="cd00093">
    <property type="entry name" value="HTH_XRE"/>
    <property type="match status" value="1"/>
</dbReference>
<dbReference type="Gene3D" id="1.10.260.40">
    <property type="entry name" value="lambda repressor-like DNA-binding domains"/>
    <property type="match status" value="1"/>
</dbReference>
<dbReference type="Pfam" id="PF17765">
    <property type="entry name" value="MLTR_LBD"/>
    <property type="match status" value="1"/>
</dbReference>
<dbReference type="PANTHER" id="PTHR35010">
    <property type="entry name" value="BLL4672 PROTEIN-RELATED"/>
    <property type="match status" value="1"/>
</dbReference>
<sequence>MADNELGAFLRARRDAVTPGDVGLPPGGRRRTPGLRRSELATLAGISVDYLVRLEQGRDQHPSTQVLTALADALRLTADERVHLRNLAKVAENDFLCPEVEAPSSTVRASAQSLLERLEPAPAVLLNRTADVLACTSGYERLAGPLGILDAPLPNLVRYVFTDARAREFYPDWERVADEHVAGLRMDAGRVDPYLTAFAEELALAAGPAFSERLESPLDLPGHPRHERLVHPDVGELSLECETLDLAGATDQRLLVYLPADDVSGAALDRLAGRRPGALRAVSS</sequence>
<dbReference type="GO" id="GO:0003677">
    <property type="term" value="F:DNA binding"/>
    <property type="evidence" value="ECO:0007669"/>
    <property type="project" value="InterPro"/>
</dbReference>
<dbReference type="AlphaFoldDB" id="A0A2P8DKY4"/>
<dbReference type="RefSeq" id="WP_106539283.1">
    <property type="nucleotide sequence ID" value="NZ_PYGE01000021.1"/>
</dbReference>
<name>A0A2P8DKY4_9ACTN</name>
<dbReference type="Proteomes" id="UP000243528">
    <property type="component" value="Unassembled WGS sequence"/>
</dbReference>
<dbReference type="InterPro" id="IPR041413">
    <property type="entry name" value="MLTR_LBD"/>
</dbReference>
<dbReference type="SMART" id="SM00530">
    <property type="entry name" value="HTH_XRE"/>
    <property type="match status" value="1"/>
</dbReference>
<dbReference type="OrthoDB" id="3608749at2"/>
<reference evidence="2 3" key="1">
    <citation type="submission" date="2018-03" db="EMBL/GenBank/DDBJ databases">
        <title>Genomic Encyclopedia of Archaeal and Bacterial Type Strains, Phase II (KMG-II): from individual species to whole genera.</title>
        <authorList>
            <person name="Goeker M."/>
        </authorList>
    </citation>
    <scope>NUCLEOTIDE SEQUENCE [LARGE SCALE GENOMIC DNA]</scope>
    <source>
        <strain evidence="2 3">DSM 45211</strain>
    </source>
</reference>
<dbReference type="InterPro" id="IPR001387">
    <property type="entry name" value="Cro/C1-type_HTH"/>
</dbReference>
<protein>
    <submittedName>
        <fullName evidence="2">Transcriptional regulator with XRE-family HTH domain</fullName>
    </submittedName>
</protein>